<evidence type="ECO:0000256" key="1">
    <source>
        <dbReference type="ARBA" id="ARBA00004123"/>
    </source>
</evidence>
<name>A0A7I8W3E6_9ANNE</name>
<dbReference type="GO" id="GO:0000445">
    <property type="term" value="C:THO complex part of transcription export complex"/>
    <property type="evidence" value="ECO:0007669"/>
    <property type="project" value="InterPro"/>
</dbReference>
<dbReference type="Pfam" id="PF05615">
    <property type="entry name" value="THOC7"/>
    <property type="match status" value="1"/>
</dbReference>
<gene>
    <name evidence="4" type="ORF">DGYR_LOCUS10758</name>
</gene>
<reference evidence="4 5" key="1">
    <citation type="submission" date="2020-08" db="EMBL/GenBank/DDBJ databases">
        <authorList>
            <person name="Hejnol A."/>
        </authorList>
    </citation>
    <scope>NUCLEOTIDE SEQUENCE [LARGE SCALE GENOMIC DNA]</scope>
</reference>
<comment type="caution">
    <text evidence="4">The sequence shown here is derived from an EMBL/GenBank/DDBJ whole genome shotgun (WGS) entry which is preliminary data.</text>
</comment>
<dbReference type="OrthoDB" id="205166at2759"/>
<dbReference type="AlphaFoldDB" id="A0A7I8W3E6"/>
<dbReference type="GO" id="GO:0006397">
    <property type="term" value="P:mRNA processing"/>
    <property type="evidence" value="ECO:0007669"/>
    <property type="project" value="InterPro"/>
</dbReference>
<keyword evidence="5" id="KW-1185">Reference proteome</keyword>
<dbReference type="InterPro" id="IPR008501">
    <property type="entry name" value="THOC7/Mft1"/>
</dbReference>
<dbReference type="EMBL" id="CAJFCJ010000019">
    <property type="protein sequence ID" value="CAD5123031.1"/>
    <property type="molecule type" value="Genomic_DNA"/>
</dbReference>
<evidence type="ECO:0000256" key="2">
    <source>
        <dbReference type="ARBA" id="ARBA00023242"/>
    </source>
</evidence>
<proteinExistence type="predicted"/>
<evidence type="ECO:0000256" key="3">
    <source>
        <dbReference type="SAM" id="Coils"/>
    </source>
</evidence>
<keyword evidence="2" id="KW-0539">Nucleus</keyword>
<evidence type="ECO:0000313" key="4">
    <source>
        <dbReference type="EMBL" id="CAD5123031.1"/>
    </source>
</evidence>
<sequence>MAQIGNDDDAIKRRLFNEGDSGADERRINTLIRTYGRWLDLKPGEERDLLFERILCQLSQCRNAMEKTQLVHEMNLLEQENYENLNSEIEQAIMLSKKNIADAKKDLQYARTIRRNRQEYDALAKIIKEHPERKTTESKISELKEELGQLNESRRCLRDKLELRKKQLTAIVTTIHEMQRTLREEENIEANSKLAVEDGEMDTS</sequence>
<evidence type="ECO:0000313" key="5">
    <source>
        <dbReference type="Proteomes" id="UP000549394"/>
    </source>
</evidence>
<accession>A0A7I8W3E6</accession>
<feature type="coiled-coil region" evidence="3">
    <location>
        <begin position="133"/>
        <end position="160"/>
    </location>
</feature>
<comment type="subcellular location">
    <subcellularLocation>
        <location evidence="1">Nucleus</location>
    </subcellularLocation>
</comment>
<dbReference type="Proteomes" id="UP000549394">
    <property type="component" value="Unassembled WGS sequence"/>
</dbReference>
<keyword evidence="3" id="KW-0175">Coiled coil</keyword>
<protein>
    <submittedName>
        <fullName evidence="4">DgyrCDS11414</fullName>
    </submittedName>
</protein>
<organism evidence="4 5">
    <name type="scientific">Dimorphilus gyrociliatus</name>
    <dbReference type="NCBI Taxonomy" id="2664684"/>
    <lineage>
        <taxon>Eukaryota</taxon>
        <taxon>Metazoa</taxon>
        <taxon>Spiralia</taxon>
        <taxon>Lophotrochozoa</taxon>
        <taxon>Annelida</taxon>
        <taxon>Polychaeta</taxon>
        <taxon>Polychaeta incertae sedis</taxon>
        <taxon>Dinophilidae</taxon>
        <taxon>Dimorphilus</taxon>
    </lineage>
</organism>